<reference evidence="15 16" key="1">
    <citation type="submission" date="2014-06" db="EMBL/GenBank/DDBJ databases">
        <authorList>
            <person name="Urmite Genomes Urmite Genomes"/>
        </authorList>
    </citation>
    <scope>NUCLEOTIDE SEQUENCE [LARGE SCALE GENOMIC DNA]</scope>
</reference>
<name>A0A078L4V0_9GAMM</name>
<dbReference type="RefSeq" id="WP_044012093.1">
    <property type="nucleotide sequence ID" value="NZ_CCVW01000004.1"/>
</dbReference>
<dbReference type="eggNOG" id="COG2332">
    <property type="taxonomic scope" value="Bacteria"/>
</dbReference>
<organism evidence="15 16">
    <name type="scientific">Legionella massiliensis</name>
    <dbReference type="NCBI Taxonomy" id="1034943"/>
    <lineage>
        <taxon>Bacteria</taxon>
        <taxon>Pseudomonadati</taxon>
        <taxon>Pseudomonadota</taxon>
        <taxon>Gammaproteobacteria</taxon>
        <taxon>Legionellales</taxon>
        <taxon>Legionellaceae</taxon>
        <taxon>Legionella</taxon>
    </lineage>
</organism>
<keyword evidence="8 13" id="KW-0735">Signal-anchor</keyword>
<dbReference type="GO" id="GO:0046872">
    <property type="term" value="F:metal ion binding"/>
    <property type="evidence" value="ECO:0007669"/>
    <property type="project" value="UniProtKB-KW"/>
</dbReference>
<dbReference type="NCBIfam" id="NF009727">
    <property type="entry name" value="PRK13254.1-1"/>
    <property type="match status" value="1"/>
</dbReference>
<dbReference type="OrthoDB" id="9793584at2"/>
<keyword evidence="5 13" id="KW-0812">Transmembrane</keyword>
<evidence type="ECO:0000256" key="9">
    <source>
        <dbReference type="ARBA" id="ARBA00022989"/>
    </source>
</evidence>
<dbReference type="STRING" id="1034943.BN59_03233"/>
<evidence type="ECO:0000256" key="12">
    <source>
        <dbReference type="ARBA" id="ARBA00056663"/>
    </source>
</evidence>
<evidence type="ECO:0000256" key="7">
    <source>
        <dbReference type="ARBA" id="ARBA00022748"/>
    </source>
</evidence>
<evidence type="ECO:0000256" key="13">
    <source>
        <dbReference type="HAMAP-Rule" id="MF_01959"/>
    </source>
</evidence>
<comment type="similarity">
    <text evidence="13">Belongs to the CcmE/CycJ family.</text>
</comment>
<keyword evidence="7 13" id="KW-0201">Cytochrome c-type biogenesis</keyword>
<dbReference type="InterPro" id="IPR036127">
    <property type="entry name" value="CcmE-like_sf"/>
</dbReference>
<dbReference type="InterPro" id="IPR004329">
    <property type="entry name" value="CcmE"/>
</dbReference>
<evidence type="ECO:0000256" key="8">
    <source>
        <dbReference type="ARBA" id="ARBA00022968"/>
    </source>
</evidence>
<dbReference type="GO" id="GO:0005886">
    <property type="term" value="C:plasma membrane"/>
    <property type="evidence" value="ECO:0007669"/>
    <property type="project" value="UniProtKB-SubCell"/>
</dbReference>
<evidence type="ECO:0000256" key="14">
    <source>
        <dbReference type="PIRSR" id="PIRSR604329-50"/>
    </source>
</evidence>
<dbReference type="AlphaFoldDB" id="A0A078L4V0"/>
<dbReference type="FunFam" id="2.40.50.140:FF:000104">
    <property type="entry name" value="Cytochrome c-type biogenesis protein CcmE"/>
    <property type="match status" value="1"/>
</dbReference>
<keyword evidence="16" id="KW-1185">Reference proteome</keyword>
<evidence type="ECO:0000256" key="5">
    <source>
        <dbReference type="ARBA" id="ARBA00022692"/>
    </source>
</evidence>
<dbReference type="Gene3D" id="2.40.50.140">
    <property type="entry name" value="Nucleic acid-binding proteins"/>
    <property type="match status" value="1"/>
</dbReference>
<evidence type="ECO:0000313" key="15">
    <source>
        <dbReference type="EMBL" id="CDZ78918.1"/>
    </source>
</evidence>
<dbReference type="NCBIfam" id="NF009729">
    <property type="entry name" value="PRK13254.1-3"/>
    <property type="match status" value="1"/>
</dbReference>
<evidence type="ECO:0000256" key="3">
    <source>
        <dbReference type="ARBA" id="ARBA00022519"/>
    </source>
</evidence>
<accession>A0A078L4V0</accession>
<dbReference type="InterPro" id="IPR012340">
    <property type="entry name" value="NA-bd_OB-fold"/>
</dbReference>
<sequence length="149" mass="16433">MNPARKRKLAVTLFIATILALVTGLVLYALRQNISLFYTPTEVAEGEAAKNRSIRLGGMVVKGSIVRSKDDLSVEFKLTDYKQTITVSYHGILPDLFREGQGIVAQGELSDNQHFIAKEVLAKHDANYMPREVKDALAKAAQNGEKKST</sequence>
<dbReference type="HAMAP" id="MF_01959">
    <property type="entry name" value="CcmE"/>
    <property type="match status" value="1"/>
</dbReference>
<protein>
    <recommendedName>
        <fullName evidence="13">Cytochrome c-type biogenesis protein CcmE</fullName>
    </recommendedName>
    <alternativeName>
        <fullName evidence="13">Cytochrome c maturation protein E</fullName>
    </alternativeName>
    <alternativeName>
        <fullName evidence="13">Heme chaperone CcmE</fullName>
    </alternativeName>
</protein>
<evidence type="ECO:0000256" key="6">
    <source>
        <dbReference type="ARBA" id="ARBA00022723"/>
    </source>
</evidence>
<dbReference type="SUPFAM" id="SSF82093">
    <property type="entry name" value="Heme chaperone CcmE"/>
    <property type="match status" value="1"/>
</dbReference>
<feature type="topological domain" description="Cytoplasmic" evidence="13">
    <location>
        <begin position="1"/>
        <end position="8"/>
    </location>
</feature>
<evidence type="ECO:0000256" key="1">
    <source>
        <dbReference type="ARBA" id="ARBA00004533"/>
    </source>
</evidence>
<keyword evidence="9 13" id="KW-1133">Transmembrane helix</keyword>
<dbReference type="Proteomes" id="UP000044071">
    <property type="component" value="Unassembled WGS sequence"/>
</dbReference>
<feature type="binding site" description="axial binding residue" evidence="13 14">
    <location>
        <position position="128"/>
    </location>
    <ligand>
        <name>heme</name>
        <dbReference type="ChEBI" id="CHEBI:30413"/>
    </ligand>
    <ligandPart>
        <name>Fe</name>
        <dbReference type="ChEBI" id="CHEBI:18248"/>
    </ligandPart>
</feature>
<evidence type="ECO:0000256" key="4">
    <source>
        <dbReference type="ARBA" id="ARBA00022617"/>
    </source>
</evidence>
<keyword evidence="4 13" id="KW-0349">Heme</keyword>
<comment type="function">
    <text evidence="12 13">Heme chaperone required for the biogenesis of c-type cytochromes. Transiently binds heme delivered by CcmC and transfers the heme to apo-cytochromes in a process facilitated by CcmF and CcmH.</text>
</comment>
<evidence type="ECO:0000256" key="10">
    <source>
        <dbReference type="ARBA" id="ARBA00023004"/>
    </source>
</evidence>
<evidence type="ECO:0000256" key="11">
    <source>
        <dbReference type="ARBA" id="ARBA00023136"/>
    </source>
</evidence>
<gene>
    <name evidence="13 15" type="primary">ccmE</name>
    <name evidence="13" type="synonym">cycJ</name>
    <name evidence="15" type="ORF">BN59_03233</name>
</gene>
<evidence type="ECO:0000313" key="16">
    <source>
        <dbReference type="Proteomes" id="UP000044071"/>
    </source>
</evidence>
<keyword evidence="10 13" id="KW-0408">Iron</keyword>
<dbReference type="PANTHER" id="PTHR34128">
    <property type="entry name" value="CYTOCHROME C-TYPE BIOGENESIS PROTEIN CCME HOMOLOG, MITOCHONDRIAL"/>
    <property type="match status" value="1"/>
</dbReference>
<feature type="topological domain" description="Extracellular" evidence="13">
    <location>
        <begin position="30"/>
        <end position="149"/>
    </location>
</feature>
<dbReference type="GO" id="GO:0017003">
    <property type="term" value="P:protein-heme linkage"/>
    <property type="evidence" value="ECO:0007669"/>
    <property type="project" value="UniProtKB-UniRule"/>
</dbReference>
<evidence type="ECO:0000256" key="2">
    <source>
        <dbReference type="ARBA" id="ARBA00022475"/>
    </source>
</evidence>
<dbReference type="PANTHER" id="PTHR34128:SF2">
    <property type="entry name" value="CYTOCHROME C-TYPE BIOGENESIS PROTEIN CCME HOMOLOG, MITOCHONDRIAL"/>
    <property type="match status" value="1"/>
</dbReference>
<keyword evidence="2 13" id="KW-1003">Cell membrane</keyword>
<dbReference type="NCBIfam" id="NF009731">
    <property type="entry name" value="PRK13254.1-5"/>
    <property type="match status" value="1"/>
</dbReference>
<dbReference type="GO" id="GO:0017004">
    <property type="term" value="P:cytochrome complex assembly"/>
    <property type="evidence" value="ECO:0007669"/>
    <property type="project" value="UniProtKB-KW"/>
</dbReference>
<keyword evidence="6 13" id="KW-0479">Metal-binding</keyword>
<keyword evidence="11 13" id="KW-0472">Membrane</keyword>
<dbReference type="EMBL" id="CCSB01000004">
    <property type="protein sequence ID" value="CDZ78918.1"/>
    <property type="molecule type" value="Genomic_DNA"/>
</dbReference>
<comment type="subcellular location">
    <subcellularLocation>
        <location evidence="1">Cell inner membrane</location>
    </subcellularLocation>
    <subcellularLocation>
        <location evidence="13">Cell membrane</location>
        <topology evidence="13">Single-pass type II membrane protein</topology>
    </subcellularLocation>
</comment>
<feature type="binding site" description="covalent" evidence="13 14">
    <location>
        <position position="124"/>
    </location>
    <ligand>
        <name>heme</name>
        <dbReference type="ChEBI" id="CHEBI:30413"/>
    </ligand>
</feature>
<dbReference type="NCBIfam" id="NF009638">
    <property type="entry name" value="PRK13165.1"/>
    <property type="match status" value="1"/>
</dbReference>
<dbReference type="Pfam" id="PF03100">
    <property type="entry name" value="CcmE"/>
    <property type="match status" value="1"/>
</dbReference>
<dbReference type="GO" id="GO:0020037">
    <property type="term" value="F:heme binding"/>
    <property type="evidence" value="ECO:0007669"/>
    <property type="project" value="InterPro"/>
</dbReference>
<keyword evidence="3" id="KW-0997">Cell inner membrane</keyword>
<proteinExistence type="inferred from homology"/>